<evidence type="ECO:0000313" key="2">
    <source>
        <dbReference type="Proteomes" id="UP000269271"/>
    </source>
</evidence>
<reference evidence="1 2" key="1">
    <citation type="submission" date="2018-08" db="EMBL/GenBank/DDBJ databases">
        <title>Comparative analysis of Burkholderia isolates from Puerto Rico.</title>
        <authorList>
            <person name="Hall C."/>
            <person name="Sahl J."/>
            <person name="Wagner D."/>
        </authorList>
    </citation>
    <scope>NUCLEOTIDE SEQUENCE [LARGE SCALE GENOMIC DNA]</scope>
    <source>
        <strain evidence="1 2">Bp9001</strain>
    </source>
</reference>
<proteinExistence type="predicted"/>
<accession>A0A3N8QQD9</accession>
<protein>
    <submittedName>
        <fullName evidence="1">Uncharacterized protein</fullName>
    </submittedName>
</protein>
<organism evidence="1 2">
    <name type="scientific">Burkholderia contaminans</name>
    <dbReference type="NCBI Taxonomy" id="488447"/>
    <lineage>
        <taxon>Bacteria</taxon>
        <taxon>Pseudomonadati</taxon>
        <taxon>Pseudomonadota</taxon>
        <taxon>Betaproteobacteria</taxon>
        <taxon>Burkholderiales</taxon>
        <taxon>Burkholderiaceae</taxon>
        <taxon>Burkholderia</taxon>
        <taxon>Burkholderia cepacia complex</taxon>
    </lineage>
</organism>
<dbReference type="EMBL" id="QTQX01000013">
    <property type="protein sequence ID" value="RQT26047.1"/>
    <property type="molecule type" value="Genomic_DNA"/>
</dbReference>
<dbReference type="Proteomes" id="UP000269271">
    <property type="component" value="Unassembled WGS sequence"/>
</dbReference>
<gene>
    <name evidence="1" type="ORF">DF037_20370</name>
</gene>
<dbReference type="AlphaFoldDB" id="A0A3N8QQD9"/>
<evidence type="ECO:0000313" key="1">
    <source>
        <dbReference type="EMBL" id="RQT26047.1"/>
    </source>
</evidence>
<comment type="caution">
    <text evidence="1">The sequence shown here is derived from an EMBL/GenBank/DDBJ whole genome shotgun (WGS) entry which is preliminary data.</text>
</comment>
<sequence length="165" mass="17248">MVQAGYESFTGSFGGVDFVDGESAFDVDHRTAARLANIVKIKREDGSNPSTAQLVLDSQTRPMAVIPTIAPAAAHVEYSQEYLEGVASDRGIKGLREIGDTLGVKATGIGELIRLILEKQGVKVAVEPIPPVEAPEGPEVATKVTKATTAAEAVAPAEEHVAEAV</sequence>
<name>A0A3N8QQD9_9BURK</name>